<dbReference type="AlphaFoldDB" id="A0A7X1KDK1"/>
<gene>
    <name evidence="2" type="ORF">H7F49_16235</name>
</gene>
<evidence type="ECO:0000313" key="3">
    <source>
        <dbReference type="Proteomes" id="UP000520156"/>
    </source>
</evidence>
<organism evidence="2 3">
    <name type="scientific">Novosphingobium aerophilum</name>
    <dbReference type="NCBI Taxonomy" id="2839843"/>
    <lineage>
        <taxon>Bacteria</taxon>
        <taxon>Pseudomonadati</taxon>
        <taxon>Pseudomonadota</taxon>
        <taxon>Alphaproteobacteria</taxon>
        <taxon>Sphingomonadales</taxon>
        <taxon>Sphingomonadaceae</taxon>
        <taxon>Novosphingobium</taxon>
    </lineage>
</organism>
<sequence length="347" mass="37564">MPCPAPFTGRSADQQAFAHYLRTGERLTRTEWLARHEVKFNPWHDRLGRFTFGPGGAAPDRGPASPASRSPATSPAATRPVRQSRSPTPKPPASGFSSKLVRNAVASGTSTADTYFELNKRQAWLERLRAQAGPHPAPAVAADLADFQTRLDANRALLDKRYRFADAQVLELGRSGLAPLDVAAGAARIATGQATTSDYLAVAGALPVGGMVGKIGKAAETVGAAGRLAEPLGGAYRVVRKLQPNGNHAHHLIAQRFKALPKWEAPTISMLPADHQLTISWGKGGQSDRYTRLVNGRIQKQGIIAAMQMDARFIRRKLGNKYDAAIEQAIAYGRSIGYKAWLIRFFR</sequence>
<name>A0A7X1KDK1_9SPHN</name>
<dbReference type="RefSeq" id="WP_185684627.1">
    <property type="nucleotide sequence ID" value="NZ_JACLAU010000040.1"/>
</dbReference>
<protein>
    <submittedName>
        <fullName evidence="2">Uncharacterized protein</fullName>
    </submittedName>
</protein>
<evidence type="ECO:0000256" key="1">
    <source>
        <dbReference type="SAM" id="MobiDB-lite"/>
    </source>
</evidence>
<dbReference type="EMBL" id="JACLAU010000040">
    <property type="protein sequence ID" value="MBC2653242.1"/>
    <property type="molecule type" value="Genomic_DNA"/>
</dbReference>
<evidence type="ECO:0000313" key="2">
    <source>
        <dbReference type="EMBL" id="MBC2653242.1"/>
    </source>
</evidence>
<reference evidence="2 3" key="1">
    <citation type="submission" date="2020-08" db="EMBL/GenBank/DDBJ databases">
        <title>The genome sequence of Novosphingobium flavum 4Y4.</title>
        <authorList>
            <person name="Liu Y."/>
        </authorList>
    </citation>
    <scope>NUCLEOTIDE SEQUENCE [LARGE SCALE GENOMIC DNA]</scope>
    <source>
        <strain evidence="2 3">4Y4</strain>
    </source>
</reference>
<feature type="compositionally biased region" description="Low complexity" evidence="1">
    <location>
        <begin position="57"/>
        <end position="80"/>
    </location>
</feature>
<proteinExistence type="predicted"/>
<comment type="caution">
    <text evidence="2">The sequence shown here is derived from an EMBL/GenBank/DDBJ whole genome shotgun (WGS) entry which is preliminary data.</text>
</comment>
<dbReference type="Proteomes" id="UP000520156">
    <property type="component" value="Unassembled WGS sequence"/>
</dbReference>
<accession>A0A7X1KDK1</accession>
<keyword evidence="3" id="KW-1185">Reference proteome</keyword>
<feature type="region of interest" description="Disordered" evidence="1">
    <location>
        <begin position="51"/>
        <end position="100"/>
    </location>
</feature>